<dbReference type="InterPro" id="IPR050075">
    <property type="entry name" value="LeuD"/>
</dbReference>
<evidence type="ECO:0000256" key="4">
    <source>
        <dbReference type="ARBA" id="ARBA00009845"/>
    </source>
</evidence>
<comment type="caution">
    <text evidence="12">The sequence shown here is derived from an EMBL/GenBank/DDBJ whole genome shotgun (WGS) entry which is preliminary data.</text>
</comment>
<reference evidence="12" key="1">
    <citation type="submission" date="2020-12" db="EMBL/GenBank/DDBJ databases">
        <title>Ramlibacter sp. nov., isolated from a freshwater alga, Cryptomonas.</title>
        <authorList>
            <person name="Kim H.M."/>
            <person name="Jeon C.O."/>
        </authorList>
    </citation>
    <scope>NUCLEOTIDE SEQUENCE</scope>
    <source>
        <strain evidence="12">CrO1</strain>
    </source>
</reference>
<protein>
    <recommendedName>
        <fullName evidence="10">3-isopropylmalate dehydratase small subunit</fullName>
        <ecNumber evidence="10">4.2.1.33</ecNumber>
    </recommendedName>
    <alternativeName>
        <fullName evidence="10">Alpha-IPM isomerase</fullName>
        <shortName evidence="10">IPMI</shortName>
    </alternativeName>
    <alternativeName>
        <fullName evidence="10">Isopropylmalate isomerase</fullName>
    </alternativeName>
</protein>
<comment type="pathway">
    <text evidence="3 10">Amino-acid biosynthesis; L-leucine biosynthesis; L-leucine from 3-methyl-2-oxobutanoate: step 2/4.</text>
</comment>
<evidence type="ECO:0000256" key="6">
    <source>
        <dbReference type="ARBA" id="ARBA00022430"/>
    </source>
</evidence>
<keyword evidence="8 10" id="KW-0456">Lyase</keyword>
<dbReference type="NCBIfam" id="TIGR00171">
    <property type="entry name" value="leuD"/>
    <property type="match status" value="1"/>
</dbReference>
<evidence type="ECO:0000256" key="2">
    <source>
        <dbReference type="ARBA" id="ARBA00002695"/>
    </source>
</evidence>
<evidence type="ECO:0000256" key="10">
    <source>
        <dbReference type="HAMAP-Rule" id="MF_01031"/>
    </source>
</evidence>
<keyword evidence="9 10" id="KW-0100">Branched-chain amino acid biosynthesis</keyword>
<name>A0A934Q3J5_9BURK</name>
<keyword evidence="7 10" id="KW-0028">Amino-acid biosynthesis</keyword>
<comment type="catalytic activity">
    <reaction evidence="1 10">
        <text>(2R,3S)-3-isopropylmalate = (2S)-2-isopropylmalate</text>
        <dbReference type="Rhea" id="RHEA:32287"/>
        <dbReference type="ChEBI" id="CHEBI:1178"/>
        <dbReference type="ChEBI" id="CHEBI:35121"/>
        <dbReference type="EC" id="4.2.1.33"/>
    </reaction>
</comment>
<evidence type="ECO:0000313" key="13">
    <source>
        <dbReference type="Proteomes" id="UP000617041"/>
    </source>
</evidence>
<dbReference type="InterPro" id="IPR015928">
    <property type="entry name" value="Aconitase/3IPM_dehydase_swvl"/>
</dbReference>
<comment type="function">
    <text evidence="2 10">Catalyzes the isomerization between 2-isopropylmalate and 3-isopropylmalate, via the formation of 2-isopropylmaleate.</text>
</comment>
<keyword evidence="13" id="KW-1185">Reference proteome</keyword>
<evidence type="ECO:0000256" key="9">
    <source>
        <dbReference type="ARBA" id="ARBA00023304"/>
    </source>
</evidence>
<dbReference type="EMBL" id="JAEDAO010000001">
    <property type="protein sequence ID" value="MBK0394203.1"/>
    <property type="molecule type" value="Genomic_DNA"/>
</dbReference>
<feature type="domain" description="Aconitase A/isopropylmalate dehydratase small subunit swivel" evidence="11">
    <location>
        <begin position="10"/>
        <end position="133"/>
    </location>
</feature>
<dbReference type="CDD" id="cd01577">
    <property type="entry name" value="IPMI_Swivel"/>
    <property type="match status" value="1"/>
</dbReference>
<evidence type="ECO:0000256" key="7">
    <source>
        <dbReference type="ARBA" id="ARBA00022605"/>
    </source>
</evidence>
<comment type="subunit">
    <text evidence="5 10">Heterodimer of LeuC and LeuD.</text>
</comment>
<dbReference type="InterPro" id="IPR000573">
    <property type="entry name" value="AconitaseA/IPMdHydase_ssu_swvl"/>
</dbReference>
<dbReference type="HAMAP" id="MF_01031">
    <property type="entry name" value="LeuD_type1"/>
    <property type="match status" value="1"/>
</dbReference>
<dbReference type="PANTHER" id="PTHR43345">
    <property type="entry name" value="3-ISOPROPYLMALATE DEHYDRATASE SMALL SUBUNIT 2-RELATED-RELATED"/>
    <property type="match status" value="1"/>
</dbReference>
<proteinExistence type="inferred from homology"/>
<evidence type="ECO:0000256" key="8">
    <source>
        <dbReference type="ARBA" id="ARBA00023239"/>
    </source>
</evidence>
<dbReference type="EC" id="4.2.1.33" evidence="10"/>
<gene>
    <name evidence="10 12" type="primary">leuD</name>
    <name evidence="12" type="ORF">I8E28_16495</name>
</gene>
<evidence type="ECO:0000313" key="12">
    <source>
        <dbReference type="EMBL" id="MBK0394203.1"/>
    </source>
</evidence>
<dbReference type="InterPro" id="IPR033940">
    <property type="entry name" value="IPMI_Swivel"/>
</dbReference>
<dbReference type="NCBIfam" id="NF002458">
    <property type="entry name" value="PRK01641.1"/>
    <property type="match status" value="1"/>
</dbReference>
<dbReference type="PANTHER" id="PTHR43345:SF5">
    <property type="entry name" value="3-ISOPROPYLMALATE DEHYDRATASE SMALL SUBUNIT"/>
    <property type="match status" value="1"/>
</dbReference>
<sequence>MPAFPGGRHDGTVVPLDRPNVDTDAIFPKQYGRSTARSGYGAVLFDNWRYLDPGDLGSDHARRRPDPDFVLNRPELRGATVLLARENFGCGSSREHAVWALRDHGFRAVVAPSFGDIFRQNCALNGVAAIVLPPAAIDALFAAAQLQVLHARIDVLARELHAAGQGWQFPCSPREQLLLTEDVDWIGATLVHRDRIARFEQDRLLRQPWLARPYPMDS</sequence>
<dbReference type="InterPro" id="IPR004431">
    <property type="entry name" value="3-IsopropMal_deHydase_ssu"/>
</dbReference>
<organism evidence="12 13">
    <name type="scientific">Ramlibacter algicola</name>
    <dbReference type="NCBI Taxonomy" id="2795217"/>
    <lineage>
        <taxon>Bacteria</taxon>
        <taxon>Pseudomonadati</taxon>
        <taxon>Pseudomonadota</taxon>
        <taxon>Betaproteobacteria</taxon>
        <taxon>Burkholderiales</taxon>
        <taxon>Comamonadaceae</taxon>
        <taxon>Ramlibacter</taxon>
    </lineage>
</organism>
<dbReference type="Gene3D" id="3.20.19.10">
    <property type="entry name" value="Aconitase, domain 4"/>
    <property type="match status" value="1"/>
</dbReference>
<dbReference type="SUPFAM" id="SSF52016">
    <property type="entry name" value="LeuD/IlvD-like"/>
    <property type="match status" value="1"/>
</dbReference>
<comment type="similarity">
    <text evidence="4 10">Belongs to the LeuD family. LeuD type 1 subfamily.</text>
</comment>
<dbReference type="GO" id="GO:0009098">
    <property type="term" value="P:L-leucine biosynthetic process"/>
    <property type="evidence" value="ECO:0007669"/>
    <property type="project" value="UniProtKB-UniRule"/>
</dbReference>
<dbReference type="Proteomes" id="UP000617041">
    <property type="component" value="Unassembled WGS sequence"/>
</dbReference>
<dbReference type="GO" id="GO:0009316">
    <property type="term" value="C:3-isopropylmalate dehydratase complex"/>
    <property type="evidence" value="ECO:0007669"/>
    <property type="project" value="InterPro"/>
</dbReference>
<dbReference type="GO" id="GO:0003861">
    <property type="term" value="F:3-isopropylmalate dehydratase activity"/>
    <property type="evidence" value="ECO:0007669"/>
    <property type="project" value="UniProtKB-UniRule"/>
</dbReference>
<accession>A0A934Q3J5</accession>
<dbReference type="RefSeq" id="WP_200789204.1">
    <property type="nucleotide sequence ID" value="NZ_JAEDAO010000001.1"/>
</dbReference>
<dbReference type="AlphaFoldDB" id="A0A934Q3J5"/>
<dbReference type="Pfam" id="PF00694">
    <property type="entry name" value="Aconitase_C"/>
    <property type="match status" value="1"/>
</dbReference>
<keyword evidence="6 10" id="KW-0432">Leucine biosynthesis</keyword>
<evidence type="ECO:0000259" key="11">
    <source>
        <dbReference type="Pfam" id="PF00694"/>
    </source>
</evidence>
<evidence type="ECO:0000256" key="1">
    <source>
        <dbReference type="ARBA" id="ARBA00000491"/>
    </source>
</evidence>
<evidence type="ECO:0000256" key="5">
    <source>
        <dbReference type="ARBA" id="ARBA00011271"/>
    </source>
</evidence>
<evidence type="ECO:0000256" key="3">
    <source>
        <dbReference type="ARBA" id="ARBA00004729"/>
    </source>
</evidence>